<accession>A0A0R1EF31</accession>
<protein>
    <submittedName>
        <fullName evidence="2">Uncharacterized protein</fullName>
    </submittedName>
</protein>
<evidence type="ECO:0000313" key="3">
    <source>
        <dbReference type="Proteomes" id="UP000002282"/>
    </source>
</evidence>
<evidence type="ECO:0000256" key="1">
    <source>
        <dbReference type="SAM" id="MobiDB-lite"/>
    </source>
</evidence>
<keyword evidence="3" id="KW-1185">Reference proteome</keyword>
<dbReference type="Proteomes" id="UP000002282">
    <property type="component" value="Chromosome X"/>
</dbReference>
<name>A0A0R1EF31_DROYA</name>
<proteinExistence type="predicted"/>
<dbReference type="KEGG" id="dya:Dyak_GE16649"/>
<feature type="region of interest" description="Disordered" evidence="1">
    <location>
        <begin position="105"/>
        <end position="146"/>
    </location>
</feature>
<reference evidence="2 3" key="1">
    <citation type="journal article" date="2007" name="Nature">
        <title>Evolution of genes and genomes on the Drosophila phylogeny.</title>
        <authorList>
            <consortium name="Drosophila 12 Genomes Consortium"/>
            <person name="Clark A.G."/>
            <person name="Eisen M.B."/>
            <person name="Smith D.R."/>
            <person name="Bergman C.M."/>
            <person name="Oliver B."/>
            <person name="Markow T.A."/>
            <person name="Kaufman T.C."/>
            <person name="Kellis M."/>
            <person name="Gelbart W."/>
            <person name="Iyer V.N."/>
            <person name="Pollard D.A."/>
            <person name="Sackton T.B."/>
            <person name="Larracuente A.M."/>
            <person name="Singh N.D."/>
            <person name="Abad J.P."/>
            <person name="Abt D.N."/>
            <person name="Adryan B."/>
            <person name="Aguade M."/>
            <person name="Akashi H."/>
            <person name="Anderson W.W."/>
            <person name="Aquadro C.F."/>
            <person name="Ardell D.H."/>
            <person name="Arguello R."/>
            <person name="Artieri C.G."/>
            <person name="Barbash D.A."/>
            <person name="Barker D."/>
            <person name="Barsanti P."/>
            <person name="Batterham P."/>
            <person name="Batzoglou S."/>
            <person name="Begun D."/>
            <person name="Bhutkar A."/>
            <person name="Blanco E."/>
            <person name="Bosak S.A."/>
            <person name="Bradley R.K."/>
            <person name="Brand A.D."/>
            <person name="Brent M.R."/>
            <person name="Brooks A.N."/>
            <person name="Brown R.H."/>
            <person name="Butlin R.K."/>
            <person name="Caggese C."/>
            <person name="Calvi B.R."/>
            <person name="Bernardo de Carvalho A."/>
            <person name="Caspi A."/>
            <person name="Castrezana S."/>
            <person name="Celniker S.E."/>
            <person name="Chang J.L."/>
            <person name="Chapple C."/>
            <person name="Chatterji S."/>
            <person name="Chinwalla A."/>
            <person name="Civetta A."/>
            <person name="Clifton S.W."/>
            <person name="Comeron J.M."/>
            <person name="Costello J.C."/>
            <person name="Coyne J.A."/>
            <person name="Daub J."/>
            <person name="David R.G."/>
            <person name="Delcher A.L."/>
            <person name="Delehaunty K."/>
            <person name="Do C.B."/>
            <person name="Ebling H."/>
            <person name="Edwards K."/>
            <person name="Eickbush T."/>
            <person name="Evans J.D."/>
            <person name="Filipski A."/>
            <person name="Findeiss S."/>
            <person name="Freyhult E."/>
            <person name="Fulton L."/>
            <person name="Fulton R."/>
            <person name="Garcia A.C."/>
            <person name="Gardiner A."/>
            <person name="Garfield D.A."/>
            <person name="Garvin B.E."/>
            <person name="Gibson G."/>
            <person name="Gilbert D."/>
            <person name="Gnerre S."/>
            <person name="Godfrey J."/>
            <person name="Good R."/>
            <person name="Gotea V."/>
            <person name="Gravely B."/>
            <person name="Greenberg A.J."/>
            <person name="Griffiths-Jones S."/>
            <person name="Gross S."/>
            <person name="Guigo R."/>
            <person name="Gustafson E.A."/>
            <person name="Haerty W."/>
            <person name="Hahn M.W."/>
            <person name="Halligan D.L."/>
            <person name="Halpern A.L."/>
            <person name="Halter G.M."/>
            <person name="Han M.V."/>
            <person name="Heger A."/>
            <person name="Hillier L."/>
            <person name="Hinrichs A.S."/>
            <person name="Holmes I."/>
            <person name="Hoskins R.A."/>
            <person name="Hubisz M.J."/>
            <person name="Hultmark D."/>
            <person name="Huntley M.A."/>
            <person name="Jaffe D.B."/>
            <person name="Jagadeeshan S."/>
            <person name="Jeck W.R."/>
            <person name="Johnson J."/>
            <person name="Jones C.D."/>
            <person name="Jordan W.C."/>
            <person name="Karpen G.H."/>
            <person name="Kataoka E."/>
            <person name="Keightley P.D."/>
            <person name="Kheradpour P."/>
            <person name="Kirkness E.F."/>
            <person name="Koerich L.B."/>
            <person name="Kristiansen K."/>
            <person name="Kudrna D."/>
            <person name="Kulathinal R.J."/>
            <person name="Kumar S."/>
            <person name="Kwok R."/>
            <person name="Lander E."/>
            <person name="Langley C.H."/>
            <person name="Lapoint R."/>
            <person name="Lazzaro B.P."/>
            <person name="Lee S.J."/>
            <person name="Levesque L."/>
            <person name="Li R."/>
            <person name="Lin C.F."/>
            <person name="Lin M.F."/>
            <person name="Lindblad-Toh K."/>
            <person name="Llopart A."/>
            <person name="Long M."/>
            <person name="Low L."/>
            <person name="Lozovsky E."/>
            <person name="Lu J."/>
            <person name="Luo M."/>
            <person name="Machado C.A."/>
            <person name="Makalowski W."/>
            <person name="Marzo M."/>
            <person name="Matsuda M."/>
            <person name="Matzkin L."/>
            <person name="McAllister B."/>
            <person name="McBride C.S."/>
            <person name="McKernan B."/>
            <person name="McKernan K."/>
            <person name="Mendez-Lago M."/>
            <person name="Minx P."/>
            <person name="Mollenhauer M.U."/>
            <person name="Montooth K."/>
            <person name="Mount S.M."/>
            <person name="Mu X."/>
            <person name="Myers E."/>
            <person name="Negre B."/>
            <person name="Newfeld S."/>
            <person name="Nielsen R."/>
            <person name="Noor M.A."/>
            <person name="O'Grady P."/>
            <person name="Pachter L."/>
            <person name="Papaceit M."/>
            <person name="Parisi M.J."/>
            <person name="Parisi M."/>
            <person name="Parts L."/>
            <person name="Pedersen J.S."/>
            <person name="Pesole G."/>
            <person name="Phillippy A.M."/>
            <person name="Ponting C.P."/>
            <person name="Pop M."/>
            <person name="Porcelli D."/>
            <person name="Powell J.R."/>
            <person name="Prohaska S."/>
            <person name="Pruitt K."/>
            <person name="Puig M."/>
            <person name="Quesneville H."/>
            <person name="Ram K.R."/>
            <person name="Rand D."/>
            <person name="Rasmussen M.D."/>
            <person name="Reed L.K."/>
            <person name="Reenan R."/>
            <person name="Reily A."/>
            <person name="Remington K.A."/>
            <person name="Rieger T.T."/>
            <person name="Ritchie M.G."/>
            <person name="Robin C."/>
            <person name="Rogers Y.H."/>
            <person name="Rohde C."/>
            <person name="Rozas J."/>
            <person name="Rubenfield M.J."/>
            <person name="Ruiz A."/>
            <person name="Russo S."/>
            <person name="Salzberg S.L."/>
            <person name="Sanchez-Gracia A."/>
            <person name="Saranga D.J."/>
            <person name="Sato H."/>
            <person name="Schaeffer S.W."/>
            <person name="Schatz M.C."/>
            <person name="Schlenke T."/>
            <person name="Schwartz R."/>
            <person name="Segarra C."/>
            <person name="Singh R.S."/>
            <person name="Sirot L."/>
            <person name="Sirota M."/>
            <person name="Sisneros N.B."/>
            <person name="Smith C.D."/>
            <person name="Smith T.F."/>
            <person name="Spieth J."/>
            <person name="Stage D.E."/>
            <person name="Stark A."/>
            <person name="Stephan W."/>
            <person name="Strausberg R.L."/>
            <person name="Strempel S."/>
            <person name="Sturgill D."/>
            <person name="Sutton G."/>
            <person name="Sutton G.G."/>
            <person name="Tao W."/>
            <person name="Teichmann S."/>
            <person name="Tobari Y.N."/>
            <person name="Tomimura Y."/>
            <person name="Tsolas J.M."/>
            <person name="Valente V.L."/>
            <person name="Venter E."/>
            <person name="Venter J.C."/>
            <person name="Vicario S."/>
            <person name="Vieira F.G."/>
            <person name="Vilella A.J."/>
            <person name="Villasante A."/>
            <person name="Walenz B."/>
            <person name="Wang J."/>
            <person name="Wasserman M."/>
            <person name="Watts T."/>
            <person name="Wilson D."/>
            <person name="Wilson R.K."/>
            <person name="Wing R.A."/>
            <person name="Wolfner M.F."/>
            <person name="Wong A."/>
            <person name="Wong G.K."/>
            <person name="Wu C.I."/>
            <person name="Wu G."/>
            <person name="Yamamoto D."/>
            <person name="Yang H.P."/>
            <person name="Yang S.P."/>
            <person name="Yorke J.A."/>
            <person name="Yoshida K."/>
            <person name="Zdobnov E."/>
            <person name="Zhang P."/>
            <person name="Zhang Y."/>
            <person name="Zimin A.V."/>
            <person name="Baldwin J."/>
            <person name="Abdouelleil A."/>
            <person name="Abdulkadir J."/>
            <person name="Abebe A."/>
            <person name="Abera B."/>
            <person name="Abreu J."/>
            <person name="Acer S.C."/>
            <person name="Aftuck L."/>
            <person name="Alexander A."/>
            <person name="An P."/>
            <person name="Anderson E."/>
            <person name="Anderson S."/>
            <person name="Arachi H."/>
            <person name="Azer M."/>
            <person name="Bachantsang P."/>
            <person name="Barry A."/>
            <person name="Bayul T."/>
            <person name="Berlin A."/>
            <person name="Bessette D."/>
            <person name="Bloom T."/>
            <person name="Blye J."/>
            <person name="Boguslavskiy L."/>
            <person name="Bonnet C."/>
            <person name="Boukhgalter B."/>
            <person name="Bourzgui I."/>
            <person name="Brown A."/>
            <person name="Cahill P."/>
            <person name="Channer S."/>
            <person name="Cheshatsang Y."/>
            <person name="Chuda L."/>
            <person name="Citroen M."/>
            <person name="Collymore A."/>
            <person name="Cooke P."/>
            <person name="Costello M."/>
            <person name="D'Aco K."/>
            <person name="Daza R."/>
            <person name="De Haan G."/>
            <person name="DeGray S."/>
            <person name="DeMaso C."/>
            <person name="Dhargay N."/>
            <person name="Dooley K."/>
            <person name="Dooley E."/>
            <person name="Doricent M."/>
            <person name="Dorje P."/>
            <person name="Dorjee K."/>
            <person name="Dupes A."/>
            <person name="Elong R."/>
            <person name="Falk J."/>
            <person name="Farina A."/>
            <person name="Faro S."/>
            <person name="Ferguson D."/>
            <person name="Fisher S."/>
            <person name="Foley C.D."/>
            <person name="Franke A."/>
            <person name="Friedrich D."/>
            <person name="Gadbois L."/>
            <person name="Gearin G."/>
            <person name="Gearin C.R."/>
            <person name="Giannoukos G."/>
            <person name="Goode T."/>
            <person name="Graham J."/>
            <person name="Grandbois E."/>
            <person name="Grewal S."/>
            <person name="Gyaltsen K."/>
            <person name="Hafez N."/>
            <person name="Hagos B."/>
            <person name="Hall J."/>
            <person name="Henson C."/>
            <person name="Hollinger A."/>
            <person name="Honan T."/>
            <person name="Huard M.D."/>
            <person name="Hughes L."/>
            <person name="Hurhula B."/>
            <person name="Husby M.E."/>
            <person name="Kamat A."/>
            <person name="Kanga B."/>
            <person name="Kashin S."/>
            <person name="Khazanovich D."/>
            <person name="Kisner P."/>
            <person name="Lance K."/>
            <person name="Lara M."/>
            <person name="Lee W."/>
            <person name="Lennon N."/>
            <person name="Letendre F."/>
            <person name="LeVine R."/>
            <person name="Lipovsky A."/>
            <person name="Liu X."/>
            <person name="Liu J."/>
            <person name="Liu S."/>
            <person name="Lokyitsang T."/>
            <person name="Lokyitsang Y."/>
            <person name="Lubonja R."/>
            <person name="Lui A."/>
            <person name="MacDonald P."/>
            <person name="Magnisalis V."/>
            <person name="Maru K."/>
            <person name="Matthews C."/>
            <person name="McCusker W."/>
            <person name="McDonough S."/>
            <person name="Mehta T."/>
            <person name="Meldrim J."/>
            <person name="Meneus L."/>
            <person name="Mihai O."/>
            <person name="Mihalev A."/>
            <person name="Mihova T."/>
            <person name="Mittelman R."/>
            <person name="Mlenga V."/>
            <person name="Montmayeur A."/>
            <person name="Mulrain L."/>
            <person name="Navidi A."/>
            <person name="Naylor J."/>
            <person name="Negash T."/>
            <person name="Nguyen T."/>
            <person name="Nguyen N."/>
            <person name="Nicol R."/>
            <person name="Norbu C."/>
            <person name="Norbu N."/>
            <person name="Novod N."/>
            <person name="O'Neill B."/>
            <person name="Osman S."/>
            <person name="Markiewicz E."/>
            <person name="Oyono O.L."/>
            <person name="Patti C."/>
            <person name="Phunkhang P."/>
            <person name="Pierre F."/>
            <person name="Priest M."/>
            <person name="Raghuraman S."/>
            <person name="Rege F."/>
            <person name="Reyes R."/>
            <person name="Rise C."/>
            <person name="Rogov P."/>
            <person name="Ross K."/>
            <person name="Ryan E."/>
            <person name="Settipalli S."/>
            <person name="Shea T."/>
            <person name="Sherpa N."/>
            <person name="Shi L."/>
            <person name="Shih D."/>
            <person name="Sparrow T."/>
            <person name="Spaulding J."/>
            <person name="Stalker J."/>
            <person name="Stange-Thomann N."/>
            <person name="Stavropoulos S."/>
            <person name="Stone C."/>
            <person name="Strader C."/>
            <person name="Tesfaye S."/>
            <person name="Thomson T."/>
            <person name="Thoulutsang Y."/>
            <person name="Thoulutsang D."/>
            <person name="Topham K."/>
            <person name="Topping I."/>
            <person name="Tsamla T."/>
            <person name="Vassiliev H."/>
            <person name="Vo A."/>
            <person name="Wangchuk T."/>
            <person name="Wangdi T."/>
            <person name="Weiand M."/>
            <person name="Wilkinson J."/>
            <person name="Wilson A."/>
            <person name="Yadav S."/>
            <person name="Young G."/>
            <person name="Yu Q."/>
            <person name="Zembek L."/>
            <person name="Zhong D."/>
            <person name="Zimmer A."/>
            <person name="Zwirko Z."/>
            <person name="Jaffe D.B."/>
            <person name="Alvarez P."/>
            <person name="Brockman W."/>
            <person name="Butler J."/>
            <person name="Chin C."/>
            <person name="Gnerre S."/>
            <person name="Grabherr M."/>
            <person name="Kleber M."/>
            <person name="Mauceli E."/>
            <person name="MacCallum I."/>
        </authorList>
    </citation>
    <scope>NUCLEOTIDE SEQUENCE [LARGE SCALE GENOMIC DNA]</scope>
    <source>
        <strain evidence="3">Tai18E2 / Tucson 14021-0261.01</strain>
    </source>
</reference>
<reference evidence="2 3" key="2">
    <citation type="journal article" date="2007" name="PLoS Biol.">
        <title>Principles of genome evolution in the Drosophila melanogaster species group.</title>
        <authorList>
            <person name="Ranz J.M."/>
            <person name="Maurin D."/>
            <person name="Chan Y.S."/>
            <person name="von Grotthuss M."/>
            <person name="Hillier L.W."/>
            <person name="Roote J."/>
            <person name="Ashburner M."/>
            <person name="Bergman C.M."/>
        </authorList>
    </citation>
    <scope>NUCLEOTIDE SEQUENCE [LARGE SCALE GENOMIC DNA]</scope>
    <source>
        <strain evidence="3">Tai18E2 / Tucson 14021-0261.01</strain>
    </source>
</reference>
<dbReference type="EMBL" id="CM000162">
    <property type="protein sequence ID" value="KRK05796.1"/>
    <property type="molecule type" value="Genomic_DNA"/>
</dbReference>
<evidence type="ECO:0000313" key="2">
    <source>
        <dbReference type="EMBL" id="KRK05796.1"/>
    </source>
</evidence>
<dbReference type="AlphaFoldDB" id="A0A0R1EF31"/>
<sequence length="165" mass="18209">MGMGMGIRSGSGIEPGCRLSSGAKSARVVAKFRGDWPRSKTQWIACCRNGDSWSHGKRFKQTQLLNTGKCPQRTRVRTLQHSAIAPAPENNKRLINKNIKFSAQGASAAAGTGTGRGRKQYSRRTPTERTALSVEQERVEEQDNRGQRIATRSAVFLSQRAHLRS</sequence>
<organism evidence="2 3">
    <name type="scientific">Drosophila yakuba</name>
    <name type="common">Fruit fly</name>
    <dbReference type="NCBI Taxonomy" id="7245"/>
    <lineage>
        <taxon>Eukaryota</taxon>
        <taxon>Metazoa</taxon>
        <taxon>Ecdysozoa</taxon>
        <taxon>Arthropoda</taxon>
        <taxon>Hexapoda</taxon>
        <taxon>Insecta</taxon>
        <taxon>Pterygota</taxon>
        <taxon>Neoptera</taxon>
        <taxon>Endopterygota</taxon>
        <taxon>Diptera</taxon>
        <taxon>Brachycera</taxon>
        <taxon>Muscomorpha</taxon>
        <taxon>Ephydroidea</taxon>
        <taxon>Drosophilidae</taxon>
        <taxon>Drosophila</taxon>
        <taxon>Sophophora</taxon>
    </lineage>
</organism>
<gene>
    <name evidence="2" type="primary">Dyak\GE16649</name>
    <name evidence="2" type="synonym">dyak_GLEANR_18050</name>
    <name evidence="2" type="synonym">GE16649</name>
    <name evidence="2" type="ORF">Dyak_GE16649</name>
</gene>
<feature type="compositionally biased region" description="Basic and acidic residues" evidence="1">
    <location>
        <begin position="135"/>
        <end position="146"/>
    </location>
</feature>